<dbReference type="EMBL" id="BMYD01000005">
    <property type="protein sequence ID" value="GHA87620.1"/>
    <property type="molecule type" value="Genomic_DNA"/>
</dbReference>
<feature type="compositionally biased region" description="Polar residues" evidence="1">
    <location>
        <begin position="214"/>
        <end position="229"/>
    </location>
</feature>
<proteinExistence type="predicted"/>
<dbReference type="InterPro" id="IPR009898">
    <property type="entry name" value="DUF1440"/>
</dbReference>
<feature type="region of interest" description="Disordered" evidence="1">
    <location>
        <begin position="209"/>
        <end position="229"/>
    </location>
</feature>
<keyword evidence="4" id="KW-1185">Reference proteome</keyword>
<sequence length="229" mass="24173">MHHTDTDTSSSSGHTLANLAIGALAGAAAVWVMDRVDNFNFRHEDAAARLRTQAVRPDGQPPAQVMVKQVAELTGHSLSRERINRIGQGAHYMIGVGPAMLYAALGSKFPAITRGRGAAFGLGMFLLQDELMNPLMGWSAKPGAYPWQAHARGLVGHLVYGMTADAVVRTLQKRMQRGDADSTRMPTTTYADNDASIVRSGNDAVVAPLHAAPPQSSTGAGSSIGMQAG</sequence>
<dbReference type="AlphaFoldDB" id="A0A918T6Y1"/>
<feature type="transmembrane region" description="Helical" evidence="2">
    <location>
        <begin position="15"/>
        <end position="33"/>
    </location>
</feature>
<evidence type="ECO:0000313" key="3">
    <source>
        <dbReference type="EMBL" id="GHA87620.1"/>
    </source>
</evidence>
<keyword evidence="2" id="KW-1133">Transmembrane helix</keyword>
<gene>
    <name evidence="3" type="ORF">GCM10007067_27020</name>
</gene>
<reference evidence="3" key="2">
    <citation type="submission" date="2020-09" db="EMBL/GenBank/DDBJ databases">
        <authorList>
            <person name="Sun Q."/>
            <person name="Kim S."/>
        </authorList>
    </citation>
    <scope>NUCLEOTIDE SEQUENCE</scope>
    <source>
        <strain evidence="3">KCTC 23077</strain>
    </source>
</reference>
<keyword evidence="2" id="KW-0472">Membrane</keyword>
<keyword evidence="2" id="KW-0812">Transmembrane</keyword>
<organism evidence="3 4">
    <name type="scientific">Cognatilysobacter bugurensis</name>
    <dbReference type="NCBI Taxonomy" id="543356"/>
    <lineage>
        <taxon>Bacteria</taxon>
        <taxon>Pseudomonadati</taxon>
        <taxon>Pseudomonadota</taxon>
        <taxon>Gammaproteobacteria</taxon>
        <taxon>Lysobacterales</taxon>
        <taxon>Lysobacteraceae</taxon>
        <taxon>Cognatilysobacter</taxon>
    </lineage>
</organism>
<evidence type="ECO:0000256" key="1">
    <source>
        <dbReference type="SAM" id="MobiDB-lite"/>
    </source>
</evidence>
<reference evidence="3" key="1">
    <citation type="journal article" date="2014" name="Int. J. Syst. Evol. Microbiol.">
        <title>Complete genome sequence of Corynebacterium casei LMG S-19264T (=DSM 44701T), isolated from a smear-ripened cheese.</title>
        <authorList>
            <consortium name="US DOE Joint Genome Institute (JGI-PGF)"/>
            <person name="Walter F."/>
            <person name="Albersmeier A."/>
            <person name="Kalinowski J."/>
            <person name="Ruckert C."/>
        </authorList>
    </citation>
    <scope>NUCLEOTIDE SEQUENCE</scope>
    <source>
        <strain evidence="3">KCTC 23077</strain>
    </source>
</reference>
<dbReference type="Pfam" id="PF07274">
    <property type="entry name" value="DUF1440"/>
    <property type="match status" value="1"/>
</dbReference>
<evidence type="ECO:0000313" key="4">
    <source>
        <dbReference type="Proteomes" id="UP000646426"/>
    </source>
</evidence>
<dbReference type="RefSeq" id="WP_189457532.1">
    <property type="nucleotide sequence ID" value="NZ_BMYD01000005.1"/>
</dbReference>
<evidence type="ECO:0000256" key="2">
    <source>
        <dbReference type="SAM" id="Phobius"/>
    </source>
</evidence>
<comment type="caution">
    <text evidence="3">The sequence shown here is derived from an EMBL/GenBank/DDBJ whole genome shotgun (WGS) entry which is preliminary data.</text>
</comment>
<evidence type="ECO:0008006" key="5">
    <source>
        <dbReference type="Google" id="ProtNLM"/>
    </source>
</evidence>
<accession>A0A918T6Y1</accession>
<name>A0A918T6Y1_9GAMM</name>
<protein>
    <recommendedName>
        <fullName evidence="5">DUF1440 domain-containing protein</fullName>
    </recommendedName>
</protein>
<dbReference type="Proteomes" id="UP000646426">
    <property type="component" value="Unassembled WGS sequence"/>
</dbReference>